<dbReference type="InterPro" id="IPR005301">
    <property type="entry name" value="MOB_kinase_act_fam"/>
</dbReference>
<sequence length="226" mass="25996">MSFFNIRGFTSKNRLRKVLSNGSFNSSGSSVSSPKLLYLSPTHLEASLVKGNFKNIVTLPKYVDQEEWLASNVFDFFNNINLFYGAVSDYCNHRNCPVMSADAGIEYMWTDTNRRQMKLPASQYIDYVMTYVQNLMDDESMFPTKSANAFPPNFIVIIKGIFKQLFRVFAHIFHAHYDVILHLHAEPHLHSLFAHFISFSKEFDLLDKKDISPLQELVSEMEVSAI</sequence>
<dbReference type="Gene3D" id="1.20.140.30">
    <property type="entry name" value="MOB kinase activator"/>
    <property type="match status" value="1"/>
</dbReference>
<dbReference type="InterPro" id="IPR036703">
    <property type="entry name" value="MOB_kinase_act_sf"/>
</dbReference>
<dbReference type="STRING" id="796925.A0A137P8Q2"/>
<dbReference type="EMBL" id="KQ964476">
    <property type="protein sequence ID" value="KXN71387.1"/>
    <property type="molecule type" value="Genomic_DNA"/>
</dbReference>
<reference evidence="2 3" key="1">
    <citation type="journal article" date="2015" name="Genome Biol. Evol.">
        <title>Phylogenomic analyses indicate that early fungi evolved digesting cell walls of algal ancestors of land plants.</title>
        <authorList>
            <person name="Chang Y."/>
            <person name="Wang S."/>
            <person name="Sekimoto S."/>
            <person name="Aerts A.L."/>
            <person name="Choi C."/>
            <person name="Clum A."/>
            <person name="LaButti K.M."/>
            <person name="Lindquist E.A."/>
            <person name="Yee Ngan C."/>
            <person name="Ohm R.A."/>
            <person name="Salamov A.A."/>
            <person name="Grigoriev I.V."/>
            <person name="Spatafora J.W."/>
            <person name="Berbee M.L."/>
        </authorList>
    </citation>
    <scope>NUCLEOTIDE SEQUENCE [LARGE SCALE GENOMIC DNA]</scope>
    <source>
        <strain evidence="2 3">NRRL 28638</strain>
    </source>
</reference>
<evidence type="ECO:0000256" key="1">
    <source>
        <dbReference type="PIRSR" id="PIRSR605301-1"/>
    </source>
</evidence>
<feature type="binding site" evidence="1">
    <location>
        <position position="171"/>
    </location>
    <ligand>
        <name>Zn(2+)</name>
        <dbReference type="ChEBI" id="CHEBI:29105"/>
    </ligand>
</feature>
<organism evidence="2 3">
    <name type="scientific">Conidiobolus coronatus (strain ATCC 28846 / CBS 209.66 / NRRL 28638)</name>
    <name type="common">Delacroixia coronata</name>
    <dbReference type="NCBI Taxonomy" id="796925"/>
    <lineage>
        <taxon>Eukaryota</taxon>
        <taxon>Fungi</taxon>
        <taxon>Fungi incertae sedis</taxon>
        <taxon>Zoopagomycota</taxon>
        <taxon>Entomophthoromycotina</taxon>
        <taxon>Entomophthoromycetes</taxon>
        <taxon>Entomophthorales</taxon>
        <taxon>Ancylistaceae</taxon>
        <taxon>Conidiobolus</taxon>
    </lineage>
</organism>
<keyword evidence="3" id="KW-1185">Reference proteome</keyword>
<name>A0A137P8Q2_CONC2</name>
<dbReference type="AlphaFoldDB" id="A0A137P8Q2"/>
<accession>A0A137P8Q2</accession>
<feature type="binding site" evidence="1">
    <location>
        <position position="96"/>
    </location>
    <ligand>
        <name>Zn(2+)</name>
        <dbReference type="ChEBI" id="CHEBI:29105"/>
    </ligand>
</feature>
<dbReference type="OrthoDB" id="8170117at2759"/>
<dbReference type="OMA" id="CNHSSER"/>
<evidence type="ECO:0000313" key="2">
    <source>
        <dbReference type="EMBL" id="KXN71387.1"/>
    </source>
</evidence>
<evidence type="ECO:0008006" key="4">
    <source>
        <dbReference type="Google" id="ProtNLM"/>
    </source>
</evidence>
<keyword evidence="1" id="KW-0862">Zinc</keyword>
<protein>
    <recommendedName>
        <fullName evidence="4">Mob1/phocein</fullName>
    </recommendedName>
</protein>
<dbReference type="PANTHER" id="PTHR22599">
    <property type="entry name" value="MPS ONE BINDER KINASE ACTIVATOR-LIKE MOB"/>
    <property type="match status" value="1"/>
</dbReference>
<dbReference type="Proteomes" id="UP000070444">
    <property type="component" value="Unassembled WGS sequence"/>
</dbReference>
<dbReference type="SMART" id="SM01388">
    <property type="entry name" value="Mob1_phocein"/>
    <property type="match status" value="1"/>
</dbReference>
<gene>
    <name evidence="2" type="ORF">CONCODRAFT_81627</name>
</gene>
<feature type="binding site" evidence="1">
    <location>
        <position position="176"/>
    </location>
    <ligand>
        <name>Zn(2+)</name>
        <dbReference type="ChEBI" id="CHEBI:29105"/>
    </ligand>
</feature>
<proteinExistence type="predicted"/>
<evidence type="ECO:0000313" key="3">
    <source>
        <dbReference type="Proteomes" id="UP000070444"/>
    </source>
</evidence>
<dbReference type="Pfam" id="PF03637">
    <property type="entry name" value="Mob1_phocein"/>
    <property type="match status" value="1"/>
</dbReference>
<keyword evidence="1" id="KW-0479">Metal-binding</keyword>
<dbReference type="SUPFAM" id="SSF101152">
    <property type="entry name" value="Mob1/phocein"/>
    <property type="match status" value="1"/>
</dbReference>
<feature type="binding site" evidence="1">
    <location>
        <position position="91"/>
    </location>
    <ligand>
        <name>Zn(2+)</name>
        <dbReference type="ChEBI" id="CHEBI:29105"/>
    </ligand>
</feature>